<reference evidence="1 2" key="1">
    <citation type="submission" date="2024-02" db="EMBL/GenBank/DDBJ databases">
        <title>A draft genome for the cacao thread blight pathogen Marasmius crinis-equi.</title>
        <authorList>
            <person name="Cohen S.P."/>
            <person name="Baruah I.K."/>
            <person name="Amoako-Attah I."/>
            <person name="Bukari Y."/>
            <person name="Meinhardt L.W."/>
            <person name="Bailey B.A."/>
        </authorList>
    </citation>
    <scope>NUCLEOTIDE SEQUENCE [LARGE SCALE GENOMIC DNA]</scope>
    <source>
        <strain evidence="1 2">GH-76</strain>
    </source>
</reference>
<protein>
    <submittedName>
        <fullName evidence="1">Uncharacterized protein</fullName>
    </submittedName>
</protein>
<keyword evidence="2" id="KW-1185">Reference proteome</keyword>
<evidence type="ECO:0000313" key="2">
    <source>
        <dbReference type="Proteomes" id="UP001465976"/>
    </source>
</evidence>
<gene>
    <name evidence="1" type="ORF">V5O48_007106</name>
</gene>
<accession>A0ABR3FHP0</accession>
<dbReference type="EMBL" id="JBAHYK010000358">
    <property type="protein sequence ID" value="KAL0574866.1"/>
    <property type="molecule type" value="Genomic_DNA"/>
</dbReference>
<sequence>MSTIESVRADFGSWIALDRGRISNNLSFPASVTEIVLVGSKHNSVRVLKHNAWVDGLFRALRKCADNLEVLRIETPYETRDAAEETIALTKLRVFVGPEGLLDVLEFPNPLSVLWTSTCSKESTIRRWEVLWPTLAGTSPTALATSSLRMLRVGLWDTIALNLGWVLRSSPLLEELSFTSATTLTKMEYLLLGSNFQHSPLLTHVAVSKPPNTDPSIDGDPSGSDAREIVEAWRAWAPDLQTVLLSNRGRWWWKYDYEEDTHGWAFEYQDAACYISYPQLPKGVKERHVVLPVVDVFLDAACPIQVDPEGYDSPTTEVGMLGLESDSSDVGDSD</sequence>
<proteinExistence type="predicted"/>
<comment type="caution">
    <text evidence="1">The sequence shown here is derived from an EMBL/GenBank/DDBJ whole genome shotgun (WGS) entry which is preliminary data.</text>
</comment>
<name>A0ABR3FHP0_9AGAR</name>
<dbReference type="Proteomes" id="UP001465976">
    <property type="component" value="Unassembled WGS sequence"/>
</dbReference>
<evidence type="ECO:0000313" key="1">
    <source>
        <dbReference type="EMBL" id="KAL0574866.1"/>
    </source>
</evidence>
<organism evidence="1 2">
    <name type="scientific">Marasmius crinis-equi</name>
    <dbReference type="NCBI Taxonomy" id="585013"/>
    <lineage>
        <taxon>Eukaryota</taxon>
        <taxon>Fungi</taxon>
        <taxon>Dikarya</taxon>
        <taxon>Basidiomycota</taxon>
        <taxon>Agaricomycotina</taxon>
        <taxon>Agaricomycetes</taxon>
        <taxon>Agaricomycetidae</taxon>
        <taxon>Agaricales</taxon>
        <taxon>Marasmiineae</taxon>
        <taxon>Marasmiaceae</taxon>
        <taxon>Marasmius</taxon>
    </lineage>
</organism>